<name>A0A8X7WDL0_BRACI</name>
<proteinExistence type="predicted"/>
<feature type="region of interest" description="Disordered" evidence="1">
    <location>
        <begin position="179"/>
        <end position="210"/>
    </location>
</feature>
<evidence type="ECO:0000313" key="3">
    <source>
        <dbReference type="Proteomes" id="UP000886595"/>
    </source>
</evidence>
<dbReference type="EMBL" id="JAAMPC010000002">
    <property type="protein sequence ID" value="KAG2328769.1"/>
    <property type="molecule type" value="Genomic_DNA"/>
</dbReference>
<organism evidence="2 3">
    <name type="scientific">Brassica carinata</name>
    <name type="common">Ethiopian mustard</name>
    <name type="synonym">Abyssinian cabbage</name>
    <dbReference type="NCBI Taxonomy" id="52824"/>
    <lineage>
        <taxon>Eukaryota</taxon>
        <taxon>Viridiplantae</taxon>
        <taxon>Streptophyta</taxon>
        <taxon>Embryophyta</taxon>
        <taxon>Tracheophyta</taxon>
        <taxon>Spermatophyta</taxon>
        <taxon>Magnoliopsida</taxon>
        <taxon>eudicotyledons</taxon>
        <taxon>Gunneridae</taxon>
        <taxon>Pentapetalae</taxon>
        <taxon>rosids</taxon>
        <taxon>malvids</taxon>
        <taxon>Brassicales</taxon>
        <taxon>Brassicaceae</taxon>
        <taxon>Brassiceae</taxon>
        <taxon>Brassica</taxon>
    </lineage>
</organism>
<sequence>MSMASHFLLRIFSVYHFYSSPAHFHVHVQALAELRWYYCGGGYSDLVDFYVTDANSMAGFFFDEAPNVSDTEWRRTRRRRCSFWPLRLRRCSSSSQLKSQRPRLTSRLVLNSSFKQINSPQGDVFAYISSTGNYNVIVDEDFKRVSEMQDEIVDLIMDMIRRKYDWSKHEWAYKETVQPFVDSSEEDGSDKEEAGETSETGMEEEIETTH</sequence>
<dbReference type="AlphaFoldDB" id="A0A8X7WDL0"/>
<evidence type="ECO:0000256" key="1">
    <source>
        <dbReference type="SAM" id="MobiDB-lite"/>
    </source>
</evidence>
<evidence type="ECO:0000313" key="2">
    <source>
        <dbReference type="EMBL" id="KAG2328769.1"/>
    </source>
</evidence>
<feature type="compositionally biased region" description="Acidic residues" evidence="1">
    <location>
        <begin position="183"/>
        <end position="210"/>
    </location>
</feature>
<reference evidence="2 3" key="1">
    <citation type="submission" date="2020-02" db="EMBL/GenBank/DDBJ databases">
        <authorList>
            <person name="Ma Q."/>
            <person name="Huang Y."/>
            <person name="Song X."/>
            <person name="Pei D."/>
        </authorList>
    </citation>
    <scope>NUCLEOTIDE SEQUENCE [LARGE SCALE GENOMIC DNA]</scope>
    <source>
        <strain evidence="2">Sxm20200214</strain>
        <tissue evidence="2">Leaf</tissue>
    </source>
</reference>
<dbReference type="Proteomes" id="UP000886595">
    <property type="component" value="Unassembled WGS sequence"/>
</dbReference>
<accession>A0A8X7WDL0</accession>
<protein>
    <submittedName>
        <fullName evidence="2">Uncharacterized protein</fullName>
    </submittedName>
</protein>
<keyword evidence="3" id="KW-1185">Reference proteome</keyword>
<comment type="caution">
    <text evidence="2">The sequence shown here is derived from an EMBL/GenBank/DDBJ whole genome shotgun (WGS) entry which is preliminary data.</text>
</comment>
<gene>
    <name evidence="2" type="ORF">Bca52824_011497</name>
</gene>